<proteinExistence type="predicted"/>
<organism evidence="2">
    <name type="scientific">Tanacetum cinerariifolium</name>
    <name type="common">Dalmatian daisy</name>
    <name type="synonym">Chrysanthemum cinerariifolium</name>
    <dbReference type="NCBI Taxonomy" id="118510"/>
    <lineage>
        <taxon>Eukaryota</taxon>
        <taxon>Viridiplantae</taxon>
        <taxon>Streptophyta</taxon>
        <taxon>Embryophyta</taxon>
        <taxon>Tracheophyta</taxon>
        <taxon>Spermatophyta</taxon>
        <taxon>Magnoliopsida</taxon>
        <taxon>eudicotyledons</taxon>
        <taxon>Gunneridae</taxon>
        <taxon>Pentapetalae</taxon>
        <taxon>asterids</taxon>
        <taxon>campanulids</taxon>
        <taxon>Asterales</taxon>
        <taxon>Asteraceae</taxon>
        <taxon>Asteroideae</taxon>
        <taxon>Anthemideae</taxon>
        <taxon>Anthemidinae</taxon>
        <taxon>Tanacetum</taxon>
    </lineage>
</organism>
<feature type="non-terminal residue" evidence="2">
    <location>
        <position position="1"/>
    </location>
</feature>
<evidence type="ECO:0000313" key="2">
    <source>
        <dbReference type="EMBL" id="GFC98267.1"/>
    </source>
</evidence>
<gene>
    <name evidence="2" type="ORF">Tci_870237</name>
</gene>
<name>A0A699SN76_TANCI</name>
<dbReference type="AlphaFoldDB" id="A0A699SN76"/>
<comment type="caution">
    <text evidence="2">The sequence shown here is derived from an EMBL/GenBank/DDBJ whole genome shotgun (WGS) entry which is preliminary data.</text>
</comment>
<protein>
    <submittedName>
        <fullName evidence="2">Uncharacterized protein</fullName>
    </submittedName>
</protein>
<sequence>DDEKSEGDSIEYPTSRGDDDVDDDGDDLSEDDADDEDEKESSDTESRRAEDRLIGRLKRERRYFCTLSTTYEQEVVHSHDYCTQIMDYCQS</sequence>
<feature type="region of interest" description="Disordered" evidence="1">
    <location>
        <begin position="1"/>
        <end position="52"/>
    </location>
</feature>
<feature type="compositionally biased region" description="Basic and acidic residues" evidence="1">
    <location>
        <begin position="41"/>
        <end position="52"/>
    </location>
</feature>
<evidence type="ECO:0000256" key="1">
    <source>
        <dbReference type="SAM" id="MobiDB-lite"/>
    </source>
</evidence>
<feature type="compositionally biased region" description="Acidic residues" evidence="1">
    <location>
        <begin position="19"/>
        <end position="40"/>
    </location>
</feature>
<accession>A0A699SN76</accession>
<reference evidence="2" key="1">
    <citation type="journal article" date="2019" name="Sci. Rep.">
        <title>Draft genome of Tanacetum cinerariifolium, the natural source of mosquito coil.</title>
        <authorList>
            <person name="Yamashiro T."/>
            <person name="Shiraishi A."/>
            <person name="Satake H."/>
            <person name="Nakayama K."/>
        </authorList>
    </citation>
    <scope>NUCLEOTIDE SEQUENCE</scope>
</reference>
<dbReference type="EMBL" id="BKCJ011171152">
    <property type="protein sequence ID" value="GFC98267.1"/>
    <property type="molecule type" value="Genomic_DNA"/>
</dbReference>